<evidence type="ECO:0000256" key="3">
    <source>
        <dbReference type="ARBA" id="ARBA00012970"/>
    </source>
</evidence>
<dbReference type="NCBIfam" id="NF000744">
    <property type="entry name" value="PRK00045.1-3"/>
    <property type="match status" value="1"/>
</dbReference>
<comment type="miscellaneous">
    <text evidence="10">During catalysis, the active site Cys acts as a nucleophile attacking the alpha-carbonyl group of tRNA-bound glutamate with the formation of a thioester intermediate between enzyme and glutamate, and the concomitant release of tRNA(Glu). The thioester intermediate is finally reduced by direct hydride transfer from NADPH, to form the product GSA.</text>
</comment>
<evidence type="ECO:0000256" key="9">
    <source>
        <dbReference type="ARBA" id="ARBA00068659"/>
    </source>
</evidence>
<comment type="function">
    <text evidence="10">Catalyzes the NADPH-dependent reduction of glutamyl-tRNA(Glu) to glutamate 1-semialdehyde (GSA).</text>
</comment>
<feature type="site" description="Important for activity" evidence="10 14">
    <location>
        <position position="99"/>
    </location>
</feature>
<evidence type="ECO:0000256" key="5">
    <source>
        <dbReference type="ARBA" id="ARBA00023002"/>
    </source>
</evidence>
<dbReference type="PANTHER" id="PTHR43120">
    <property type="entry name" value="GLUTAMYL-TRNA REDUCTASE 1, CHLOROPLASTIC"/>
    <property type="match status" value="1"/>
</dbReference>
<gene>
    <name evidence="10" type="primary">hemA</name>
    <name evidence="19" type="ORF">DCF25_04285</name>
</gene>
<sequence>MNIAVVGLSHQTAPVEVREKLSIPSAQVADAIANLSGSPYIEEVSILSTCNRLEIHIVTTETENGVRDVMRFLSEHSKLGLDELRPHLFVLLQQDAVMHLMRVSSGLDSLVLGEGQILAQVKHALSLGQQHKGVGRVLGRLLKDSIKAGKRVRTETNLGTGAVSISSAAAELALMKVDSFDDCHIAILGAGKMARLLVQHLVSKRANKITLLNRTVERANELAAQFGDVEIATGTLDGMLAAVVAADVVFTCTSSVEPILHRENLEPVCNGSQTLVFDIAVPRNVHSNISEIEAVFAFNVDDLKAVVAQNQESRRQMAMEAELLLDEEVEAFMDWLRSLDTVPTISSLRDKVESIRTQELEKAMSRLGSEFSEKHRGVVEALTRGIVNKILHDPMTQLRSQRDIEARDNAMETLQVLFNLETASRKEASRR</sequence>
<organism evidence="19 20">
    <name type="scientific">Leptolyngbya foveolarum</name>
    <dbReference type="NCBI Taxonomy" id="47253"/>
    <lineage>
        <taxon>Bacteria</taxon>
        <taxon>Bacillati</taxon>
        <taxon>Cyanobacteriota</taxon>
        <taxon>Cyanophyceae</taxon>
        <taxon>Leptolyngbyales</taxon>
        <taxon>Leptolyngbyaceae</taxon>
        <taxon>Leptolyngbya group</taxon>
        <taxon>Leptolyngbya</taxon>
    </lineage>
</organism>
<dbReference type="Gene3D" id="3.30.460.30">
    <property type="entry name" value="Glutamyl-tRNA reductase, N-terminal domain"/>
    <property type="match status" value="1"/>
</dbReference>
<dbReference type="Pfam" id="PF00745">
    <property type="entry name" value="GlutR_dimer"/>
    <property type="match status" value="1"/>
</dbReference>
<keyword evidence="5 10" id="KW-0560">Oxidoreductase</keyword>
<keyword evidence="4 10" id="KW-0521">NADP</keyword>
<feature type="binding site" evidence="10 12">
    <location>
        <begin position="49"/>
        <end position="52"/>
    </location>
    <ligand>
        <name>substrate</name>
    </ligand>
</feature>
<reference evidence="20" key="1">
    <citation type="submission" date="2018-04" db="EMBL/GenBank/DDBJ databases">
        <authorList>
            <person name="Cornet L."/>
        </authorList>
    </citation>
    <scope>NUCLEOTIDE SEQUENCE [LARGE SCALE GENOMIC DNA]</scope>
</reference>
<proteinExistence type="inferred from homology"/>
<dbReference type="SUPFAM" id="SSF69075">
    <property type="entry name" value="Glutamyl tRNA-reductase dimerization domain"/>
    <property type="match status" value="1"/>
</dbReference>
<dbReference type="InterPro" id="IPR015895">
    <property type="entry name" value="4pyrrol_synth_GluRdtase_N"/>
</dbReference>
<dbReference type="Gene3D" id="3.40.50.720">
    <property type="entry name" value="NAD(P)-binding Rossmann-like Domain"/>
    <property type="match status" value="1"/>
</dbReference>
<keyword evidence="7 10" id="KW-0627">Porphyrin biosynthesis</keyword>
<evidence type="ECO:0000256" key="1">
    <source>
        <dbReference type="ARBA" id="ARBA00005059"/>
    </source>
</evidence>
<evidence type="ECO:0000256" key="10">
    <source>
        <dbReference type="HAMAP-Rule" id="MF_00087"/>
    </source>
</evidence>
<evidence type="ECO:0000259" key="18">
    <source>
        <dbReference type="Pfam" id="PF05201"/>
    </source>
</evidence>
<evidence type="ECO:0000256" key="2">
    <source>
        <dbReference type="ARBA" id="ARBA00005916"/>
    </source>
</evidence>
<comment type="caution">
    <text evidence="19">The sequence shown here is derived from an EMBL/GenBank/DDBJ whole genome shotgun (WGS) entry which is preliminary data.</text>
</comment>
<feature type="binding site" evidence="10 12">
    <location>
        <position position="109"/>
    </location>
    <ligand>
        <name>substrate</name>
    </ligand>
</feature>
<comment type="subunit">
    <text evidence="10">Homodimer.</text>
</comment>
<dbReference type="Pfam" id="PF05201">
    <property type="entry name" value="GlutR_N"/>
    <property type="match status" value="1"/>
</dbReference>
<evidence type="ECO:0000313" key="19">
    <source>
        <dbReference type="EMBL" id="PZO21889.1"/>
    </source>
</evidence>
<comment type="catalytic activity">
    <reaction evidence="8 10 15">
        <text>(S)-4-amino-5-oxopentanoate + tRNA(Glu) + NADP(+) = L-glutamyl-tRNA(Glu) + NADPH + H(+)</text>
        <dbReference type="Rhea" id="RHEA:12344"/>
        <dbReference type="Rhea" id="RHEA-COMP:9663"/>
        <dbReference type="Rhea" id="RHEA-COMP:9680"/>
        <dbReference type="ChEBI" id="CHEBI:15378"/>
        <dbReference type="ChEBI" id="CHEBI:57501"/>
        <dbReference type="ChEBI" id="CHEBI:57783"/>
        <dbReference type="ChEBI" id="CHEBI:58349"/>
        <dbReference type="ChEBI" id="CHEBI:78442"/>
        <dbReference type="ChEBI" id="CHEBI:78520"/>
        <dbReference type="EC" id="1.2.1.70"/>
    </reaction>
</comment>
<dbReference type="Proteomes" id="UP000249354">
    <property type="component" value="Unassembled WGS sequence"/>
</dbReference>
<reference evidence="19 20" key="2">
    <citation type="submission" date="2018-06" db="EMBL/GenBank/DDBJ databases">
        <title>Metagenomic assembly of (sub)arctic Cyanobacteria and their associated microbiome from non-axenic cultures.</title>
        <authorList>
            <person name="Baurain D."/>
        </authorList>
    </citation>
    <scope>NUCLEOTIDE SEQUENCE [LARGE SCALE GENOMIC DNA]</scope>
    <source>
        <strain evidence="19">ULC129bin1</strain>
    </source>
</reference>
<evidence type="ECO:0000259" key="17">
    <source>
        <dbReference type="Pfam" id="PF01488"/>
    </source>
</evidence>
<evidence type="ECO:0000256" key="7">
    <source>
        <dbReference type="ARBA" id="ARBA00023244"/>
    </source>
</evidence>
<dbReference type="InterPro" id="IPR036291">
    <property type="entry name" value="NAD(P)-bd_dom_sf"/>
</dbReference>
<comment type="pathway">
    <text evidence="1 10 15">Porphyrin-containing compound metabolism; protoporphyrin-IX biosynthesis; 5-aminolevulinate from L-glutamyl-tRNA(Glu): step 1/2.</text>
</comment>
<dbReference type="PIRSF" id="PIRSF000445">
    <property type="entry name" value="4pyrrol_synth_GluRdtase"/>
    <property type="match status" value="1"/>
</dbReference>
<feature type="domain" description="Glutamyl-tRNA reductase N-terminal" evidence="18">
    <location>
        <begin position="6"/>
        <end position="156"/>
    </location>
</feature>
<name>A0A2W4UYG3_9CYAN</name>
<feature type="domain" description="Tetrapyrrole biosynthesis glutamyl-tRNA reductase dimerisation" evidence="16">
    <location>
        <begin position="320"/>
        <end position="420"/>
    </location>
</feature>
<comment type="similarity">
    <text evidence="2 10 15">Belongs to the glutamyl-tRNA reductase family.</text>
</comment>
<dbReference type="SUPFAM" id="SSF69742">
    <property type="entry name" value="Glutamyl tRNA-reductase catalytic, N-terminal domain"/>
    <property type="match status" value="1"/>
</dbReference>
<evidence type="ECO:0000256" key="8">
    <source>
        <dbReference type="ARBA" id="ARBA00047464"/>
    </source>
</evidence>
<dbReference type="GO" id="GO:0050661">
    <property type="term" value="F:NADP binding"/>
    <property type="evidence" value="ECO:0007669"/>
    <property type="project" value="InterPro"/>
</dbReference>
<dbReference type="UniPathway" id="UPA00251">
    <property type="reaction ID" value="UER00316"/>
</dbReference>
<evidence type="ECO:0000256" key="4">
    <source>
        <dbReference type="ARBA" id="ARBA00022857"/>
    </source>
</evidence>
<dbReference type="Pfam" id="PF01488">
    <property type="entry name" value="Shikimate_DH"/>
    <property type="match status" value="1"/>
</dbReference>
<dbReference type="GO" id="GO:0008883">
    <property type="term" value="F:glutamyl-tRNA reductase activity"/>
    <property type="evidence" value="ECO:0007669"/>
    <property type="project" value="UniProtKB-UniRule"/>
</dbReference>
<evidence type="ECO:0000259" key="16">
    <source>
        <dbReference type="Pfam" id="PF00745"/>
    </source>
</evidence>
<evidence type="ECO:0000256" key="11">
    <source>
        <dbReference type="PIRSR" id="PIRSR000445-1"/>
    </source>
</evidence>
<dbReference type="CDD" id="cd05213">
    <property type="entry name" value="NAD_bind_Glutamyl_tRNA_reduct"/>
    <property type="match status" value="1"/>
</dbReference>
<feature type="binding site" evidence="10 12">
    <location>
        <position position="120"/>
    </location>
    <ligand>
        <name>substrate</name>
    </ligand>
</feature>
<keyword evidence="6" id="KW-0149">Chlorophyll biosynthesis</keyword>
<dbReference type="GO" id="GO:0015995">
    <property type="term" value="P:chlorophyll biosynthetic process"/>
    <property type="evidence" value="ECO:0007669"/>
    <property type="project" value="UniProtKB-KW"/>
</dbReference>
<dbReference type="FunFam" id="3.40.50.720:FF:000031">
    <property type="entry name" value="Glutamyl-tRNA reductase"/>
    <property type="match status" value="1"/>
</dbReference>
<dbReference type="SUPFAM" id="SSF51735">
    <property type="entry name" value="NAD(P)-binding Rossmann-fold domains"/>
    <property type="match status" value="1"/>
</dbReference>
<accession>A0A2W4UYG3</accession>
<dbReference type="EMBL" id="QBMC01000016">
    <property type="protein sequence ID" value="PZO21889.1"/>
    <property type="molecule type" value="Genomic_DNA"/>
</dbReference>
<dbReference type="PANTHER" id="PTHR43120:SF1">
    <property type="entry name" value="GLUTAMYL-TRNA REDUCTASE 1, CHLOROPLASTIC"/>
    <property type="match status" value="1"/>
</dbReference>
<dbReference type="PROSITE" id="PS00747">
    <property type="entry name" value="GLUTR"/>
    <property type="match status" value="1"/>
</dbReference>
<evidence type="ECO:0000256" key="13">
    <source>
        <dbReference type="PIRSR" id="PIRSR000445-3"/>
    </source>
</evidence>
<evidence type="ECO:0000256" key="12">
    <source>
        <dbReference type="PIRSR" id="PIRSR000445-2"/>
    </source>
</evidence>
<dbReference type="NCBIfam" id="TIGR01035">
    <property type="entry name" value="hemA"/>
    <property type="match status" value="1"/>
</dbReference>
<dbReference type="InterPro" id="IPR036343">
    <property type="entry name" value="GluRdtase_N_sf"/>
</dbReference>
<evidence type="ECO:0000256" key="6">
    <source>
        <dbReference type="ARBA" id="ARBA00023171"/>
    </source>
</evidence>
<dbReference type="InterPro" id="IPR006151">
    <property type="entry name" value="Shikm_DH/Glu-tRNA_Rdtase"/>
</dbReference>
<evidence type="ECO:0000313" key="20">
    <source>
        <dbReference type="Proteomes" id="UP000249354"/>
    </source>
</evidence>
<feature type="active site" description="Nucleophile" evidence="10 11">
    <location>
        <position position="50"/>
    </location>
</feature>
<dbReference type="InterPro" id="IPR018214">
    <property type="entry name" value="GluRdtase_CS"/>
</dbReference>
<dbReference type="FunFam" id="3.30.460.30:FF:000001">
    <property type="entry name" value="Glutamyl-tRNA reductase"/>
    <property type="match status" value="1"/>
</dbReference>
<dbReference type="InterPro" id="IPR036453">
    <property type="entry name" value="GluRdtase_dimer_dom_sf"/>
</dbReference>
<dbReference type="HAMAP" id="MF_00087">
    <property type="entry name" value="Glu_tRNA_reductase"/>
    <property type="match status" value="1"/>
</dbReference>
<evidence type="ECO:0000256" key="15">
    <source>
        <dbReference type="RuleBase" id="RU000584"/>
    </source>
</evidence>
<feature type="domain" description="Quinate/shikimate 5-dehydrogenase/glutamyl-tRNA reductase" evidence="17">
    <location>
        <begin position="171"/>
        <end position="306"/>
    </location>
</feature>
<dbReference type="InterPro" id="IPR000343">
    <property type="entry name" value="4pyrrol_synth_GluRdtase"/>
</dbReference>
<dbReference type="InterPro" id="IPR015896">
    <property type="entry name" value="4pyrrol_synth_GluRdtase_dimer"/>
</dbReference>
<feature type="binding site" evidence="10 13">
    <location>
        <begin position="189"/>
        <end position="194"/>
    </location>
    <ligand>
        <name>NADP(+)</name>
        <dbReference type="ChEBI" id="CHEBI:58349"/>
    </ligand>
</feature>
<dbReference type="AlphaFoldDB" id="A0A2W4UYG3"/>
<dbReference type="GO" id="GO:0006782">
    <property type="term" value="P:protoporphyrinogen IX biosynthetic process"/>
    <property type="evidence" value="ECO:0007669"/>
    <property type="project" value="UniProtKB-UniRule"/>
</dbReference>
<feature type="binding site" evidence="10 12">
    <location>
        <begin position="114"/>
        <end position="116"/>
    </location>
    <ligand>
        <name>substrate</name>
    </ligand>
</feature>
<protein>
    <recommendedName>
        <fullName evidence="9 10">Glutamyl-tRNA reductase</fullName>
        <shortName evidence="10">GluTR</shortName>
        <ecNumber evidence="3 10">1.2.1.70</ecNumber>
    </recommendedName>
</protein>
<comment type="domain">
    <text evidence="10">Possesses an unusual extended V-shaped dimeric structure with each monomer consisting of three distinct domains arranged along a curved 'spinal' alpha-helix. The N-terminal catalytic domain specifically recognizes the glutamate moiety of the substrate. The second domain is the NADPH-binding domain, and the third C-terminal domain is responsible for dimerization.</text>
</comment>
<evidence type="ECO:0000256" key="14">
    <source>
        <dbReference type="PIRSR" id="PIRSR000445-4"/>
    </source>
</evidence>
<dbReference type="EC" id="1.2.1.70" evidence="3 10"/>